<gene>
    <name evidence="1" type="ORF">ERS008202_03521</name>
</gene>
<organism evidence="1 2">
    <name type="scientific">Salmonella enterica subsp. enterica serovar Bovismorbificans</name>
    <dbReference type="NCBI Taxonomy" id="58097"/>
    <lineage>
        <taxon>Bacteria</taxon>
        <taxon>Pseudomonadati</taxon>
        <taxon>Pseudomonadota</taxon>
        <taxon>Gammaproteobacteria</taxon>
        <taxon>Enterobacterales</taxon>
        <taxon>Enterobacteriaceae</taxon>
        <taxon>Salmonella</taxon>
    </lineage>
</organism>
<accession>A0A655DPV6</accession>
<evidence type="ECO:0000313" key="1">
    <source>
        <dbReference type="EMBL" id="CNU78169.1"/>
    </source>
</evidence>
<reference evidence="1 2" key="1">
    <citation type="submission" date="2015-03" db="EMBL/GenBank/DDBJ databases">
        <authorList>
            <consortium name="Pathogen Informatics"/>
        </authorList>
    </citation>
    <scope>NUCLEOTIDE SEQUENCE [LARGE SCALE GENOMIC DNA]</scope>
    <source>
        <strain evidence="1 2">3476</strain>
    </source>
</reference>
<evidence type="ECO:0000313" key="2">
    <source>
        <dbReference type="Proteomes" id="UP000039541"/>
    </source>
</evidence>
<proteinExistence type="predicted"/>
<protein>
    <submittedName>
        <fullName evidence="1">Uncharacterized protein</fullName>
    </submittedName>
</protein>
<dbReference type="Proteomes" id="UP000039541">
    <property type="component" value="Unassembled WGS sequence"/>
</dbReference>
<dbReference type="AlphaFoldDB" id="A0A655DPV6"/>
<dbReference type="EMBL" id="CQPC01000055">
    <property type="protein sequence ID" value="CNU78169.1"/>
    <property type="molecule type" value="Genomic_DNA"/>
</dbReference>
<name>A0A655DPV6_SALET</name>
<sequence>MLYIQRLLVIRKLAFEFIDFQLGGFRHHFVLLFESNLQLFKIRFVAFNFFLLAQRGLYQIQVIARRLVIRLKRTFGTVMFAQLTGHIDVLVLLRRQLFARCVQFASKRQRLIKVNPTLIGVAHIIRRHIIGGFADQMLKQIAIGLGNTNRFQRESVLAQRRFHILERLAHAAVFRQ</sequence>